<reference evidence="3 4" key="1">
    <citation type="submission" date="2012-08" db="EMBL/GenBank/DDBJ databases">
        <title>Oryza genome evolution.</title>
        <authorList>
            <person name="Wing R.A."/>
        </authorList>
    </citation>
    <scope>NUCLEOTIDE SEQUENCE</scope>
</reference>
<organism evidence="3 4">
    <name type="scientific">Leersia perrieri</name>
    <dbReference type="NCBI Taxonomy" id="77586"/>
    <lineage>
        <taxon>Eukaryota</taxon>
        <taxon>Viridiplantae</taxon>
        <taxon>Streptophyta</taxon>
        <taxon>Embryophyta</taxon>
        <taxon>Tracheophyta</taxon>
        <taxon>Spermatophyta</taxon>
        <taxon>Magnoliopsida</taxon>
        <taxon>Liliopsida</taxon>
        <taxon>Poales</taxon>
        <taxon>Poaceae</taxon>
        <taxon>BOP clade</taxon>
        <taxon>Oryzoideae</taxon>
        <taxon>Oryzeae</taxon>
        <taxon>Oryzinae</taxon>
        <taxon>Leersia</taxon>
    </lineage>
</organism>
<feature type="region of interest" description="Disordered" evidence="2">
    <location>
        <begin position="345"/>
        <end position="381"/>
    </location>
</feature>
<sequence>MVQGTPGGVAAFPAVGNEHGGQGRHSPATDFSPTVDEPAMTEDQAATGDEDNDDGGSGEQLLSASRKYPVLTLTLGPSRATDQDMAALVASGAIPSADKVWLLPPAARWCLAPNRTRQLSSMPFLLPGWACRLCPFSPGCFGITTSSFPAPKAVVEDGITKSLAFASINFQLRRGLKEYFPAQAAIDRWTTGWIQNWFYLAVGEDSGLAFANWEIAYRRVSQVSEDDEDIDPQHQALLRVSAKLGMRDLTEEMIMLYIIPLREGWAHELTSGTEKALRTYINLFSSTAELRPMHLSIAEVERILGKPTLKEKTEWMARTNLWMRSNRVASRFNLKLLPITSPWENDGRGPVRAATKRKESRGGGRSQRTKRSKGPIPVVPLWAVAPRQTPSGASASASADVTSVASVGADANPITVPSDGEGSGESEWVMTLPSSTSFLLSLMSPAQATIAVGTPSEAPHEETGILEPTASAAATVDIRTVGTTLASSAPSAGQVTAAPSSFVPGSAPASELHTAAFPRRGLVGDIPGLGVDSSPAEWGPLVGESARVLANNLTAGELSEMLRILGWQVMVTGDALCERGGRDAATANSESIRLERLQVEATEAISWAAAAQDEAKRAESARVDAEMALSNARSELSREREGAGKLADQLRKVKAALAERDEELRCNSDELESIKRALVQLNTQAITAGQSLVQAFTSIGPPPTGSTIRDKLRWVEKAAKFVGKATVGYGSWCSWATTRFLSLLLRSKNCTHIGPSACSSPDEVSAIFSGGSGAGSSRRDTDDFVAKIWPALGHDAAVAALCSASRSSGKDTTSKGKDAPKV</sequence>
<dbReference type="Gramene" id="LPERR11G03030.1">
    <property type="protein sequence ID" value="LPERR11G03030.1"/>
    <property type="gene ID" value="LPERR11G03030"/>
</dbReference>
<accession>A0A0D9XP78</accession>
<proteinExistence type="predicted"/>
<evidence type="ECO:0000256" key="1">
    <source>
        <dbReference type="SAM" id="Coils"/>
    </source>
</evidence>
<evidence type="ECO:0000313" key="3">
    <source>
        <dbReference type="EnsemblPlants" id="LPERR11G03030.1"/>
    </source>
</evidence>
<dbReference type="Proteomes" id="UP000032180">
    <property type="component" value="Chromosome 11"/>
</dbReference>
<protein>
    <submittedName>
        <fullName evidence="3">Uncharacterized protein</fullName>
    </submittedName>
</protein>
<reference evidence="4" key="2">
    <citation type="submission" date="2013-12" db="EMBL/GenBank/DDBJ databases">
        <authorList>
            <person name="Yu Y."/>
            <person name="Lee S."/>
            <person name="de Baynast K."/>
            <person name="Wissotski M."/>
            <person name="Liu L."/>
            <person name="Talag J."/>
            <person name="Goicoechea J."/>
            <person name="Angelova A."/>
            <person name="Jetty R."/>
            <person name="Kudrna D."/>
            <person name="Golser W."/>
            <person name="Rivera L."/>
            <person name="Zhang J."/>
            <person name="Wing R."/>
        </authorList>
    </citation>
    <scope>NUCLEOTIDE SEQUENCE</scope>
</reference>
<evidence type="ECO:0000313" key="4">
    <source>
        <dbReference type="Proteomes" id="UP000032180"/>
    </source>
</evidence>
<reference evidence="3" key="3">
    <citation type="submission" date="2015-04" db="UniProtKB">
        <authorList>
            <consortium name="EnsemblPlants"/>
        </authorList>
    </citation>
    <scope>IDENTIFICATION</scope>
</reference>
<dbReference type="AlphaFoldDB" id="A0A0D9XP78"/>
<feature type="coiled-coil region" evidence="1">
    <location>
        <begin position="608"/>
        <end position="635"/>
    </location>
</feature>
<keyword evidence="1" id="KW-0175">Coiled coil</keyword>
<dbReference type="HOGENOM" id="CLU_400845_0_0_1"/>
<feature type="region of interest" description="Disordered" evidence="2">
    <location>
        <begin position="1"/>
        <end position="36"/>
    </location>
</feature>
<dbReference type="EnsemblPlants" id="LPERR11G03030.1">
    <property type="protein sequence ID" value="LPERR11G03030.1"/>
    <property type="gene ID" value="LPERR11G03030"/>
</dbReference>
<keyword evidence="4" id="KW-1185">Reference proteome</keyword>
<evidence type="ECO:0000256" key="2">
    <source>
        <dbReference type="SAM" id="MobiDB-lite"/>
    </source>
</evidence>
<name>A0A0D9XP78_9ORYZ</name>